<organism evidence="1 2">
    <name type="scientific">Haloferula luteola</name>
    <dbReference type="NCBI Taxonomy" id="595692"/>
    <lineage>
        <taxon>Bacteria</taxon>
        <taxon>Pseudomonadati</taxon>
        <taxon>Verrucomicrobiota</taxon>
        <taxon>Verrucomicrobiia</taxon>
        <taxon>Verrucomicrobiales</taxon>
        <taxon>Verrucomicrobiaceae</taxon>
        <taxon>Haloferula</taxon>
    </lineage>
</organism>
<dbReference type="Proteomes" id="UP000557717">
    <property type="component" value="Unassembled WGS sequence"/>
</dbReference>
<name>A0A840V7K8_9BACT</name>
<evidence type="ECO:0000313" key="1">
    <source>
        <dbReference type="EMBL" id="MBB5353703.1"/>
    </source>
</evidence>
<dbReference type="RefSeq" id="WP_184021962.1">
    <property type="nucleotide sequence ID" value="NZ_JACHFD010000032.1"/>
</dbReference>
<gene>
    <name evidence="1" type="ORF">HNR46_003964</name>
</gene>
<sequence>MPHTLPLRTDWPLAETAFQLGVDEAELRHALGRGSLKAHVWVPLMSVFQIRSAIEPPQLCHWEGYTPISRHYCQRLFRQGKIRLRDFPGELAGQRLVLPYSAEDLVVTVTDLVILAADRSEWEKRWTAYKQRMVQKSTASPKIETIPSFRRVRIGNEEHHFGSVQAAALRLLFQAAKNGEPWLNGKKLLHDAGSQSYTLSNLFKRKPVWRKLIHSDGRGYYRMQERILRSLTQTSA</sequence>
<accession>A0A840V7K8</accession>
<evidence type="ECO:0000313" key="2">
    <source>
        <dbReference type="Proteomes" id="UP000557717"/>
    </source>
</evidence>
<comment type="caution">
    <text evidence="1">The sequence shown here is derived from an EMBL/GenBank/DDBJ whole genome shotgun (WGS) entry which is preliminary data.</text>
</comment>
<dbReference type="AlphaFoldDB" id="A0A840V7K8"/>
<dbReference type="EMBL" id="JACHFD010000032">
    <property type="protein sequence ID" value="MBB5353703.1"/>
    <property type="molecule type" value="Genomic_DNA"/>
</dbReference>
<protein>
    <submittedName>
        <fullName evidence="1">Uncharacterized protein</fullName>
    </submittedName>
</protein>
<proteinExistence type="predicted"/>
<keyword evidence="2" id="KW-1185">Reference proteome</keyword>
<reference evidence="1 2" key="1">
    <citation type="submission" date="2020-08" db="EMBL/GenBank/DDBJ databases">
        <title>Genomic Encyclopedia of Type Strains, Phase IV (KMG-IV): sequencing the most valuable type-strain genomes for metagenomic binning, comparative biology and taxonomic classification.</title>
        <authorList>
            <person name="Goeker M."/>
        </authorList>
    </citation>
    <scope>NUCLEOTIDE SEQUENCE [LARGE SCALE GENOMIC DNA]</scope>
    <source>
        <strain evidence="1 2">YC6886</strain>
    </source>
</reference>